<keyword evidence="3" id="KW-0812">Transmembrane</keyword>
<dbReference type="Proteomes" id="UP001374579">
    <property type="component" value="Unassembled WGS sequence"/>
</dbReference>
<feature type="transmembrane region" description="Helical" evidence="3">
    <location>
        <begin position="6"/>
        <end position="27"/>
    </location>
</feature>
<evidence type="ECO:0000313" key="5">
    <source>
        <dbReference type="Proteomes" id="UP001374579"/>
    </source>
</evidence>
<feature type="compositionally biased region" description="Low complexity" evidence="2">
    <location>
        <begin position="225"/>
        <end position="236"/>
    </location>
</feature>
<evidence type="ECO:0000313" key="4">
    <source>
        <dbReference type="EMBL" id="KAK7103674.1"/>
    </source>
</evidence>
<proteinExistence type="predicted"/>
<feature type="region of interest" description="Disordered" evidence="2">
    <location>
        <begin position="62"/>
        <end position="96"/>
    </location>
</feature>
<feature type="region of interest" description="Disordered" evidence="2">
    <location>
        <begin position="207"/>
        <end position="241"/>
    </location>
</feature>
<keyword evidence="3" id="KW-0472">Membrane</keyword>
<gene>
    <name evidence="4" type="ORF">V1264_018535</name>
</gene>
<feature type="region of interest" description="Disordered" evidence="2">
    <location>
        <begin position="38"/>
        <end position="57"/>
    </location>
</feature>
<reference evidence="4 5" key="1">
    <citation type="submission" date="2024-02" db="EMBL/GenBank/DDBJ databases">
        <title>Chromosome-scale genome assembly of the rough periwinkle Littorina saxatilis.</title>
        <authorList>
            <person name="De Jode A."/>
            <person name="Faria R."/>
            <person name="Formenti G."/>
            <person name="Sims Y."/>
            <person name="Smith T.P."/>
            <person name="Tracey A."/>
            <person name="Wood J.M.D."/>
            <person name="Zagrodzka Z.B."/>
            <person name="Johannesson K."/>
            <person name="Butlin R.K."/>
            <person name="Leder E.H."/>
        </authorList>
    </citation>
    <scope>NUCLEOTIDE SEQUENCE [LARGE SCALE GENOMIC DNA]</scope>
    <source>
        <strain evidence="4">Snail1</strain>
        <tissue evidence="4">Muscle</tissue>
    </source>
</reference>
<sequence length="1162" mass="131367">MDPQTVLIGIAIFVISALLIYFIAAVTMREKTFEEVMAEQKKRQEEEREKVKNDKKVEKELLKKKYKKGKGDKSKEKSAQATEPELKDSPKTTQKEHKMVNLELEAQIIEPSDSLVLSSSNVPRNRGTARKKSILHNKDEVTPVTDKAAELPHKPIKPLDDLELKKLHDQTHKKEKGGQHQAEFKQEVKESVKEVKVQKVRATRVETMEVQQGSSTVEEKKASKSKSAPAVESSSSLGGSRLVDAVRTASLNDREVQSLIEILLNRQGVTGVTPESWNKKSQKGDPIALMKKQLEEKERALQEEQQLAMSANNRVKELRNELTVERTKLASIEKHYQEKLAVQSADMEALEARLRQVHEQNMIESAKMQARLQQLEKSGDAAMIQKLKQENRILQETIAKASTESVPMSEVNNLRQKLSILEKELSNNASRINVAENAKKSLEDKLKKIESSKNGAGDNMAKKFDEVKAELKKSEAKNASLSADLKKATGAAEAECAALKTKLQELEKHLSASDANKEMGAKLQETERKKQELESNVKNLEKQLADAARRQDDTAKGFQETERKKQEMESNIKNLEKQLAEAVRRQEETAKELQQLRQENLTLNQEVKVTKEKQQTVAAAPPAPNGDIHGDAKNVIAVTEHERILSEKVAELAKLQSELEVQRSTSSQLTELKTQLDAQKQKNNELREKNWKAMEALEKAEKSAAEKVDKSLKSSRENVTKAVSEMEQMDREALKRLFPSVTVSDKLAHKEWLASFEKQAAQHIAQSASAGKSVSEKISHLQDENSHLQADLEVFKNNIAILHSEKDRVHQLEEENRKLSHQAESYAKEFTQHNADTEKLIHLEEENKRLRKSSSENASLSQDASRLQAENKELQSKLADKETNIKEAERKLHNLEQVVETEEKKWKEKLRQAEESGGQLSSDSGREQELEELTIQQQSQIEHYRRVLADTEGILRRLETEEKKSEEKQNSSQIELQQARAECQRLKTDLQAITGSTEMQGKVDNLETELRQSTEKLHLLTREKEQLTSKVIVLETQSKAVVQVDNEQVRKELLELQRLMEVERKKNKELSSTLVRLNGIIKTGQDALSQEQKLVKQLQEQLTEKTKGTGATASQEIEQLKAKLSEKAKQLEREIAANKQLSQRLGQLGVLGTSGNDLGTSV</sequence>
<feature type="compositionally biased region" description="Polar residues" evidence="2">
    <location>
        <begin position="855"/>
        <end position="865"/>
    </location>
</feature>
<dbReference type="InterPro" id="IPR040248">
    <property type="entry name" value="RRBP1"/>
</dbReference>
<keyword evidence="3" id="KW-1133">Transmembrane helix</keyword>
<evidence type="ECO:0000256" key="2">
    <source>
        <dbReference type="SAM" id="MobiDB-lite"/>
    </source>
</evidence>
<feature type="region of interest" description="Disordered" evidence="2">
    <location>
        <begin position="848"/>
        <end position="869"/>
    </location>
</feature>
<keyword evidence="5" id="KW-1185">Reference proteome</keyword>
<dbReference type="EMBL" id="JBAMIC010000008">
    <property type="protein sequence ID" value="KAK7103674.1"/>
    <property type="molecule type" value="Genomic_DNA"/>
</dbReference>
<keyword evidence="1" id="KW-0175">Coiled coil</keyword>
<feature type="coiled-coil region" evidence="1">
    <location>
        <begin position="287"/>
        <end position="360"/>
    </location>
</feature>
<feature type="coiled-coil region" evidence="1">
    <location>
        <begin position="638"/>
        <end position="732"/>
    </location>
</feature>
<comment type="caution">
    <text evidence="4">The sequence shown here is derived from an EMBL/GenBank/DDBJ whole genome shotgun (WGS) entry which is preliminary data.</text>
</comment>
<feature type="region of interest" description="Disordered" evidence="2">
    <location>
        <begin position="510"/>
        <end position="534"/>
    </location>
</feature>
<feature type="region of interest" description="Disordered" evidence="2">
    <location>
        <begin position="117"/>
        <end position="190"/>
    </location>
</feature>
<evidence type="ECO:0008006" key="6">
    <source>
        <dbReference type="Google" id="ProtNLM"/>
    </source>
</evidence>
<protein>
    <recommendedName>
        <fullName evidence="6">Ribosome-binding protein 1</fullName>
    </recommendedName>
</protein>
<organism evidence="4 5">
    <name type="scientific">Littorina saxatilis</name>
    <dbReference type="NCBI Taxonomy" id="31220"/>
    <lineage>
        <taxon>Eukaryota</taxon>
        <taxon>Metazoa</taxon>
        <taxon>Spiralia</taxon>
        <taxon>Lophotrochozoa</taxon>
        <taxon>Mollusca</taxon>
        <taxon>Gastropoda</taxon>
        <taxon>Caenogastropoda</taxon>
        <taxon>Littorinimorpha</taxon>
        <taxon>Littorinoidea</taxon>
        <taxon>Littorinidae</taxon>
        <taxon>Littorina</taxon>
    </lineage>
</organism>
<dbReference type="SUPFAM" id="SSF57997">
    <property type="entry name" value="Tropomyosin"/>
    <property type="match status" value="1"/>
</dbReference>
<feature type="coiled-coil region" evidence="1">
    <location>
        <begin position="941"/>
        <end position="1144"/>
    </location>
</feature>
<dbReference type="PANTHER" id="PTHR18939:SF4">
    <property type="entry name" value="RIBOSOME-BINDING PROTEIN 1"/>
    <property type="match status" value="1"/>
</dbReference>
<dbReference type="GO" id="GO:0005789">
    <property type="term" value="C:endoplasmic reticulum membrane"/>
    <property type="evidence" value="ECO:0007669"/>
    <property type="project" value="TreeGrafter"/>
</dbReference>
<feature type="region of interest" description="Disordered" evidence="2">
    <location>
        <begin position="909"/>
        <end position="928"/>
    </location>
</feature>
<accession>A0AAN9BFA1</accession>
<evidence type="ECO:0000256" key="1">
    <source>
        <dbReference type="SAM" id="Coils"/>
    </source>
</evidence>
<name>A0AAN9BFA1_9CAEN</name>
<feature type="compositionally biased region" description="Basic and acidic residues" evidence="2">
    <location>
        <begin position="136"/>
        <end position="190"/>
    </location>
</feature>
<feature type="region of interest" description="Disordered" evidence="2">
    <location>
        <begin position="546"/>
        <end position="570"/>
    </location>
</feature>
<dbReference type="AlphaFoldDB" id="A0AAN9BFA1"/>
<evidence type="ECO:0000256" key="3">
    <source>
        <dbReference type="SAM" id="Phobius"/>
    </source>
</evidence>
<dbReference type="PANTHER" id="PTHR18939">
    <property type="entry name" value="RIBOSOME BINDING PROTEIN-1"/>
    <property type="match status" value="1"/>
</dbReference>